<feature type="transmembrane region" description="Helical" evidence="8">
    <location>
        <begin position="39"/>
        <end position="64"/>
    </location>
</feature>
<reference evidence="10 11" key="1">
    <citation type="submission" date="2024-09" db="EMBL/GenBank/DDBJ databases">
        <authorList>
            <person name="Pan X."/>
        </authorList>
    </citation>
    <scope>NUCLEOTIDE SEQUENCE [LARGE SCALE GENOMIC DNA]</scope>
    <source>
        <strain evidence="10 11">B2969</strain>
    </source>
</reference>
<feature type="transmembrane region" description="Helical" evidence="8">
    <location>
        <begin position="174"/>
        <end position="199"/>
    </location>
</feature>
<keyword evidence="7 8" id="KW-0472">Membrane</keyword>
<evidence type="ECO:0000259" key="9">
    <source>
        <dbReference type="PROSITE" id="PS50928"/>
    </source>
</evidence>
<keyword evidence="5 8" id="KW-0812">Transmembrane</keyword>
<keyword evidence="6 8" id="KW-1133">Transmembrane helix</keyword>
<dbReference type="Proteomes" id="UP001610861">
    <property type="component" value="Unassembled WGS sequence"/>
</dbReference>
<evidence type="ECO:0000256" key="8">
    <source>
        <dbReference type="RuleBase" id="RU363032"/>
    </source>
</evidence>
<feature type="transmembrane region" description="Helical" evidence="8">
    <location>
        <begin position="428"/>
        <end position="448"/>
    </location>
</feature>
<accession>A0ABW7Q2S7</accession>
<evidence type="ECO:0000313" key="10">
    <source>
        <dbReference type="EMBL" id="MFH8249124.1"/>
    </source>
</evidence>
<dbReference type="InterPro" id="IPR000515">
    <property type="entry name" value="MetI-like"/>
</dbReference>
<evidence type="ECO:0000313" key="11">
    <source>
        <dbReference type="Proteomes" id="UP001610861"/>
    </source>
</evidence>
<dbReference type="InterPro" id="IPR035906">
    <property type="entry name" value="MetI-like_sf"/>
</dbReference>
<evidence type="ECO:0000256" key="6">
    <source>
        <dbReference type="ARBA" id="ARBA00022989"/>
    </source>
</evidence>
<keyword evidence="2 8" id="KW-0813">Transport</keyword>
<dbReference type="SUPFAM" id="SSF161098">
    <property type="entry name" value="MetI-like"/>
    <property type="match status" value="2"/>
</dbReference>
<keyword evidence="11" id="KW-1185">Reference proteome</keyword>
<dbReference type="PANTHER" id="PTHR43357:SF4">
    <property type="entry name" value="INNER MEMBRANE ABC TRANSPORTER PERMEASE PROTEIN YDCV"/>
    <property type="match status" value="1"/>
</dbReference>
<keyword evidence="3" id="KW-1003">Cell membrane</keyword>
<evidence type="ECO:0000256" key="5">
    <source>
        <dbReference type="ARBA" id="ARBA00022692"/>
    </source>
</evidence>
<gene>
    <name evidence="10" type="ORF">ACH3VR_01995</name>
</gene>
<keyword evidence="4" id="KW-0997">Cell inner membrane</keyword>
<feature type="transmembrane region" description="Helical" evidence="8">
    <location>
        <begin position="454"/>
        <end position="471"/>
    </location>
</feature>
<feature type="transmembrane region" description="Helical" evidence="8">
    <location>
        <begin position="90"/>
        <end position="120"/>
    </location>
</feature>
<evidence type="ECO:0000256" key="2">
    <source>
        <dbReference type="ARBA" id="ARBA00022448"/>
    </source>
</evidence>
<comment type="similarity">
    <text evidence="8">Belongs to the binding-protein-dependent transport system permease family.</text>
</comment>
<organism evidence="10 11">
    <name type="scientific">Microbacterium alkaliflavum</name>
    <dbReference type="NCBI Taxonomy" id="3248839"/>
    <lineage>
        <taxon>Bacteria</taxon>
        <taxon>Bacillati</taxon>
        <taxon>Actinomycetota</taxon>
        <taxon>Actinomycetes</taxon>
        <taxon>Micrococcales</taxon>
        <taxon>Microbacteriaceae</taxon>
        <taxon>Microbacterium</taxon>
    </lineage>
</organism>
<feature type="transmembrane region" description="Helical" evidence="8">
    <location>
        <begin position="284"/>
        <end position="303"/>
    </location>
</feature>
<feature type="domain" description="ABC transmembrane type-1" evidence="9">
    <location>
        <begin position="390"/>
        <end position="578"/>
    </location>
</feature>
<evidence type="ECO:0000256" key="3">
    <source>
        <dbReference type="ARBA" id="ARBA00022475"/>
    </source>
</evidence>
<evidence type="ECO:0000256" key="1">
    <source>
        <dbReference type="ARBA" id="ARBA00004429"/>
    </source>
</evidence>
<feature type="transmembrane region" description="Helical" evidence="8">
    <location>
        <begin position="394"/>
        <end position="416"/>
    </location>
</feature>
<evidence type="ECO:0000256" key="7">
    <source>
        <dbReference type="ARBA" id="ARBA00023136"/>
    </source>
</evidence>
<name>A0ABW7Q2S7_9MICO</name>
<feature type="domain" description="ABC transmembrane type-1" evidence="9">
    <location>
        <begin position="94"/>
        <end position="303"/>
    </location>
</feature>
<dbReference type="CDD" id="cd06261">
    <property type="entry name" value="TM_PBP2"/>
    <property type="match status" value="2"/>
</dbReference>
<dbReference type="Pfam" id="PF00528">
    <property type="entry name" value="BPD_transp_1"/>
    <property type="match status" value="1"/>
</dbReference>
<dbReference type="EMBL" id="JBIQWL010000001">
    <property type="protein sequence ID" value="MFH8249124.1"/>
    <property type="molecule type" value="Genomic_DNA"/>
</dbReference>
<comment type="subcellular location">
    <subcellularLocation>
        <location evidence="1">Cell inner membrane</location>
        <topology evidence="1">Multi-pass membrane protein</topology>
    </subcellularLocation>
    <subcellularLocation>
        <location evidence="8">Cell membrane</location>
        <topology evidence="8">Multi-pass membrane protein</topology>
    </subcellularLocation>
</comment>
<evidence type="ECO:0000256" key="4">
    <source>
        <dbReference type="ARBA" id="ARBA00022519"/>
    </source>
</evidence>
<dbReference type="PROSITE" id="PS50928">
    <property type="entry name" value="ABC_TM1"/>
    <property type="match status" value="2"/>
</dbReference>
<feature type="transmembrane region" description="Helical" evidence="8">
    <location>
        <begin position="132"/>
        <end position="154"/>
    </location>
</feature>
<dbReference type="RefSeq" id="WP_396639071.1">
    <property type="nucleotide sequence ID" value="NZ_JBIQWL010000001.1"/>
</dbReference>
<feature type="transmembrane region" description="Helical" evidence="8">
    <location>
        <begin position="560"/>
        <end position="582"/>
    </location>
</feature>
<comment type="caution">
    <text evidence="10">The sequence shown here is derived from an EMBL/GenBank/DDBJ whole genome shotgun (WGS) entry which is preliminary data.</text>
</comment>
<feature type="transmembrane region" description="Helical" evidence="8">
    <location>
        <begin position="236"/>
        <end position="264"/>
    </location>
</feature>
<sequence>MTILDRAEPVIGQADGTATTSVAVPPAGRRRALWRRPSALGVIVLIVLLGLVAGPTAMVFVGAVQSSAPGLPGNTFSLDAIYTVYVSGEYYASLIGTLLMAVSVAALSTVFGGLAAWFLTRVAVPLRKVWEFGLILPLFLSPFVGALAWMMLAAPNSGMINVNLRWMLGTNATYVNIMTLPGVVFVMLLFYIPYAYLFISSALKNMDPSLEEASYMNSRGTFATALKVTLPIMRPALVASFFFVAVLATGVFVIPAVLGLNTSFSPLAVEVYRAMTVFPSRPPVAAALGTLLFWFTLAGVFLYRRSVRHANRFVTLGARGTRPRMVPMRAGRHIATVVFGIYVLLAAVLPYAVLVIMSLTPFAITDFRRMTFSFDGVFQVLRAPDVMTALGNTIWLGVVVPTVTVLIGLAVAYVVVRERGRLGAVADYLGTLPIAVPGIVFATGIVWMYVRSPIYATVLLIMIALIGAYIPQGARFASAGLIQVDKSLEEAARMNGAGKLRTIATVTFPLLRPSLLSAWTLLFVFATREVNEAVILAGPKSRPLSVLAWNYVEQGSIRNAAVVGLILTIVMVIGILFARFVLRAKLDSSNL</sequence>
<dbReference type="Gene3D" id="1.10.3720.10">
    <property type="entry name" value="MetI-like"/>
    <property type="match status" value="2"/>
</dbReference>
<feature type="transmembrane region" description="Helical" evidence="8">
    <location>
        <begin position="334"/>
        <end position="364"/>
    </location>
</feature>
<proteinExistence type="inferred from homology"/>
<dbReference type="PANTHER" id="PTHR43357">
    <property type="entry name" value="INNER MEMBRANE ABC TRANSPORTER PERMEASE PROTEIN YDCV"/>
    <property type="match status" value="1"/>
</dbReference>
<protein>
    <submittedName>
        <fullName evidence="10">ABC transporter permease</fullName>
    </submittedName>
</protein>